<sequence>MERNYGRPCVWPEGTDQRAIDRLESFRHLVAIHAKRDEERIALGYTEEAFQNLLSDLRKLDANGCATLTDGSLNGMGIEERCEIVKQAIRHIESQDKVYLVFPNDVRLARSHKYPVLIKKGTRVYYDGESYMVYGRFENFEIPADCVAIQSGAGSL</sequence>
<organism evidence="1">
    <name type="scientific">uncultured Caudovirales phage</name>
    <dbReference type="NCBI Taxonomy" id="2100421"/>
    <lineage>
        <taxon>Viruses</taxon>
        <taxon>Duplodnaviria</taxon>
        <taxon>Heunggongvirae</taxon>
        <taxon>Uroviricota</taxon>
        <taxon>Caudoviricetes</taxon>
        <taxon>Peduoviridae</taxon>
        <taxon>Maltschvirus</taxon>
        <taxon>Maltschvirus maltsch</taxon>
    </lineage>
</organism>
<proteinExistence type="predicted"/>
<reference evidence="1" key="1">
    <citation type="submission" date="2020-04" db="EMBL/GenBank/DDBJ databases">
        <authorList>
            <person name="Chiriac C."/>
            <person name="Salcher M."/>
            <person name="Ghai R."/>
            <person name="Kavagutti S V."/>
        </authorList>
    </citation>
    <scope>NUCLEOTIDE SEQUENCE</scope>
</reference>
<name>A0A6J5M6V8_9CAUD</name>
<protein>
    <submittedName>
        <fullName evidence="1">Uncharacterized protein</fullName>
    </submittedName>
</protein>
<evidence type="ECO:0000313" key="1">
    <source>
        <dbReference type="EMBL" id="CAB4139569.1"/>
    </source>
</evidence>
<dbReference type="EMBL" id="LR796350">
    <property type="protein sequence ID" value="CAB4139569.1"/>
    <property type="molecule type" value="Genomic_DNA"/>
</dbReference>
<accession>A0A6J5M6V8</accession>
<gene>
    <name evidence="1" type="ORF">UFOVP340_53</name>
</gene>